<comment type="caution">
    <text evidence="5">The sequence shown here is derived from an EMBL/GenBank/DDBJ whole genome shotgun (WGS) entry which is preliminary data.</text>
</comment>
<accession>A0ABP7F4V1</accession>
<name>A0ABP7F4V1_9ACTN</name>
<dbReference type="EMBL" id="BAABEP010000018">
    <property type="protein sequence ID" value="GAA3731523.1"/>
    <property type="molecule type" value="Genomic_DNA"/>
</dbReference>
<dbReference type="Proteomes" id="UP001499884">
    <property type="component" value="Unassembled WGS sequence"/>
</dbReference>
<dbReference type="Gene3D" id="1.10.10.10">
    <property type="entry name" value="Winged helix-like DNA-binding domain superfamily/Winged helix DNA-binding domain"/>
    <property type="match status" value="1"/>
</dbReference>
<dbReference type="PANTHER" id="PTHR43537">
    <property type="entry name" value="TRANSCRIPTIONAL REGULATOR, GNTR FAMILY"/>
    <property type="match status" value="1"/>
</dbReference>
<evidence type="ECO:0000313" key="5">
    <source>
        <dbReference type="EMBL" id="GAA3731523.1"/>
    </source>
</evidence>
<evidence type="ECO:0000256" key="2">
    <source>
        <dbReference type="ARBA" id="ARBA00023125"/>
    </source>
</evidence>
<dbReference type="RefSeq" id="WP_345646951.1">
    <property type="nucleotide sequence ID" value="NZ_BAABEP010000018.1"/>
</dbReference>
<dbReference type="Pfam" id="PF07729">
    <property type="entry name" value="FCD"/>
    <property type="match status" value="1"/>
</dbReference>
<keyword evidence="1" id="KW-0805">Transcription regulation</keyword>
<dbReference type="PROSITE" id="PS50949">
    <property type="entry name" value="HTH_GNTR"/>
    <property type="match status" value="1"/>
</dbReference>
<keyword evidence="6" id="KW-1185">Reference proteome</keyword>
<keyword evidence="3" id="KW-0804">Transcription</keyword>
<dbReference type="InterPro" id="IPR036390">
    <property type="entry name" value="WH_DNA-bd_sf"/>
</dbReference>
<dbReference type="SUPFAM" id="SSF46785">
    <property type="entry name" value="Winged helix' DNA-binding domain"/>
    <property type="match status" value="1"/>
</dbReference>
<dbReference type="InterPro" id="IPR008920">
    <property type="entry name" value="TF_FadR/GntR_C"/>
</dbReference>
<evidence type="ECO:0000256" key="1">
    <source>
        <dbReference type="ARBA" id="ARBA00023015"/>
    </source>
</evidence>
<proteinExistence type="predicted"/>
<dbReference type="Gene3D" id="1.20.120.530">
    <property type="entry name" value="GntR ligand-binding domain-like"/>
    <property type="match status" value="1"/>
</dbReference>
<dbReference type="Pfam" id="PF00392">
    <property type="entry name" value="GntR"/>
    <property type="match status" value="1"/>
</dbReference>
<dbReference type="InterPro" id="IPR036388">
    <property type="entry name" value="WH-like_DNA-bd_sf"/>
</dbReference>
<sequence length="228" mass="25701">MTDVDPSRTRRRRLSLKQEAANYIRDLIFSGKVRAGERLDQDGIAAALEVSRLPIREALITLEAEGMVTNVVRRGAFVAALEPEDILDHFRMYGLLSGIAAERVAEQRPPEVVERLTTLMQQMRASSEPAQHDELNYLFHKTINRAGGSRRLISVLRILANNMPSNFFASNTEWEFREQTFAEHEQIVTHIREGEGKAAAEALAKHFVHTGEQAVRHLEAVGFWAGTE</sequence>
<feature type="domain" description="HTH gntR-type" evidence="4">
    <location>
        <begin position="14"/>
        <end position="81"/>
    </location>
</feature>
<dbReference type="PANTHER" id="PTHR43537:SF45">
    <property type="entry name" value="GNTR FAMILY REGULATORY PROTEIN"/>
    <property type="match status" value="1"/>
</dbReference>
<protein>
    <submittedName>
        <fullName evidence="5">GntR family transcriptional regulator</fullName>
    </submittedName>
</protein>
<organism evidence="5 6">
    <name type="scientific">Streptomyces tremellae</name>
    <dbReference type="NCBI Taxonomy" id="1124239"/>
    <lineage>
        <taxon>Bacteria</taxon>
        <taxon>Bacillati</taxon>
        <taxon>Actinomycetota</taxon>
        <taxon>Actinomycetes</taxon>
        <taxon>Kitasatosporales</taxon>
        <taxon>Streptomycetaceae</taxon>
        <taxon>Streptomyces</taxon>
    </lineage>
</organism>
<dbReference type="CDD" id="cd07377">
    <property type="entry name" value="WHTH_GntR"/>
    <property type="match status" value="1"/>
</dbReference>
<dbReference type="SUPFAM" id="SSF48008">
    <property type="entry name" value="GntR ligand-binding domain-like"/>
    <property type="match status" value="1"/>
</dbReference>
<dbReference type="InterPro" id="IPR011711">
    <property type="entry name" value="GntR_C"/>
</dbReference>
<evidence type="ECO:0000259" key="4">
    <source>
        <dbReference type="PROSITE" id="PS50949"/>
    </source>
</evidence>
<keyword evidence="2" id="KW-0238">DNA-binding</keyword>
<gene>
    <name evidence="5" type="ORF">GCM10023082_31480</name>
</gene>
<dbReference type="InterPro" id="IPR000524">
    <property type="entry name" value="Tscrpt_reg_HTH_GntR"/>
</dbReference>
<dbReference type="SMART" id="SM00895">
    <property type="entry name" value="FCD"/>
    <property type="match status" value="1"/>
</dbReference>
<reference evidence="6" key="1">
    <citation type="journal article" date="2019" name="Int. J. Syst. Evol. Microbiol.">
        <title>The Global Catalogue of Microorganisms (GCM) 10K type strain sequencing project: providing services to taxonomists for standard genome sequencing and annotation.</title>
        <authorList>
            <consortium name="The Broad Institute Genomics Platform"/>
            <consortium name="The Broad Institute Genome Sequencing Center for Infectious Disease"/>
            <person name="Wu L."/>
            <person name="Ma J."/>
        </authorList>
    </citation>
    <scope>NUCLEOTIDE SEQUENCE [LARGE SCALE GENOMIC DNA]</scope>
    <source>
        <strain evidence="6">JCM 30846</strain>
    </source>
</reference>
<evidence type="ECO:0000313" key="6">
    <source>
        <dbReference type="Proteomes" id="UP001499884"/>
    </source>
</evidence>
<dbReference type="SMART" id="SM00345">
    <property type="entry name" value="HTH_GNTR"/>
    <property type="match status" value="1"/>
</dbReference>
<evidence type="ECO:0000256" key="3">
    <source>
        <dbReference type="ARBA" id="ARBA00023163"/>
    </source>
</evidence>